<name>A0A2T7NU46_POMCA</name>
<gene>
    <name evidence="3" type="ORF">C0Q70_15182</name>
</gene>
<dbReference type="AlphaFoldDB" id="A0A2T7NU46"/>
<evidence type="ECO:0000313" key="4">
    <source>
        <dbReference type="Proteomes" id="UP000245119"/>
    </source>
</evidence>
<evidence type="ECO:0000313" key="3">
    <source>
        <dbReference type="EMBL" id="PVD24697.1"/>
    </source>
</evidence>
<dbReference type="EMBL" id="PZQS01000009">
    <property type="protein sequence ID" value="PVD24697.1"/>
    <property type="molecule type" value="Genomic_DNA"/>
</dbReference>
<proteinExistence type="predicted"/>
<keyword evidence="2" id="KW-0732">Signal</keyword>
<reference evidence="3 4" key="1">
    <citation type="submission" date="2018-04" db="EMBL/GenBank/DDBJ databases">
        <title>The genome of golden apple snail Pomacea canaliculata provides insight into stress tolerance and invasive adaptation.</title>
        <authorList>
            <person name="Liu C."/>
            <person name="Liu B."/>
            <person name="Ren Y."/>
            <person name="Zhang Y."/>
            <person name="Wang H."/>
            <person name="Li S."/>
            <person name="Jiang F."/>
            <person name="Yin L."/>
            <person name="Zhang G."/>
            <person name="Qian W."/>
            <person name="Fan W."/>
        </authorList>
    </citation>
    <scope>NUCLEOTIDE SEQUENCE [LARGE SCALE GENOMIC DNA]</scope>
    <source>
        <strain evidence="3">SZHN2017</strain>
        <tissue evidence="3">Muscle</tissue>
    </source>
</reference>
<dbReference type="Proteomes" id="UP000245119">
    <property type="component" value="Linkage Group LG9"/>
</dbReference>
<comment type="caution">
    <text evidence="3">The sequence shown here is derived from an EMBL/GenBank/DDBJ whole genome shotgun (WGS) entry which is preliminary data.</text>
</comment>
<keyword evidence="4" id="KW-1185">Reference proteome</keyword>
<protein>
    <submittedName>
        <fullName evidence="3">Uncharacterized protein</fullName>
    </submittedName>
</protein>
<accession>A0A2T7NU46</accession>
<organism evidence="3 4">
    <name type="scientific">Pomacea canaliculata</name>
    <name type="common">Golden apple snail</name>
    <dbReference type="NCBI Taxonomy" id="400727"/>
    <lineage>
        <taxon>Eukaryota</taxon>
        <taxon>Metazoa</taxon>
        <taxon>Spiralia</taxon>
        <taxon>Lophotrochozoa</taxon>
        <taxon>Mollusca</taxon>
        <taxon>Gastropoda</taxon>
        <taxon>Caenogastropoda</taxon>
        <taxon>Architaenioglossa</taxon>
        <taxon>Ampullarioidea</taxon>
        <taxon>Ampullariidae</taxon>
        <taxon>Pomacea</taxon>
    </lineage>
</organism>
<evidence type="ECO:0000256" key="2">
    <source>
        <dbReference type="SAM" id="SignalP"/>
    </source>
</evidence>
<evidence type="ECO:0000256" key="1">
    <source>
        <dbReference type="SAM" id="MobiDB-lite"/>
    </source>
</evidence>
<feature type="region of interest" description="Disordered" evidence="1">
    <location>
        <begin position="32"/>
        <end position="71"/>
    </location>
</feature>
<dbReference type="OrthoDB" id="419711at2759"/>
<feature type="chain" id="PRO_5015612833" evidence="2">
    <location>
        <begin position="25"/>
        <end position="104"/>
    </location>
</feature>
<sequence>MSSISNFLAIPVVHLLLFLLHVLAERLGTCRRARGEEPGEGGRPASGTTCLDLDEPGMESSSVQGELLEEDDCRDARREMRRVRFGREEEGVDLLNNGHNVGIF</sequence>
<feature type="signal peptide" evidence="2">
    <location>
        <begin position="1"/>
        <end position="24"/>
    </location>
</feature>